<evidence type="ECO:0000313" key="1">
    <source>
        <dbReference type="EMBL" id="KAJ7532858.1"/>
    </source>
</evidence>
<comment type="caution">
    <text evidence="1">The sequence shown here is derived from an EMBL/GenBank/DDBJ whole genome shotgun (WGS) entry which is preliminary data.</text>
</comment>
<keyword evidence="2" id="KW-1185">Reference proteome</keyword>
<protein>
    <submittedName>
        <fullName evidence="1">Uncharacterized protein</fullName>
    </submittedName>
</protein>
<gene>
    <name evidence="1" type="ORF">O6H91_13G022500</name>
</gene>
<evidence type="ECO:0000313" key="2">
    <source>
        <dbReference type="Proteomes" id="UP001162992"/>
    </source>
</evidence>
<accession>A0ACC2BSU2</accession>
<dbReference type="Proteomes" id="UP001162992">
    <property type="component" value="Chromosome 13"/>
</dbReference>
<proteinExistence type="predicted"/>
<organism evidence="1 2">
    <name type="scientific">Diphasiastrum complanatum</name>
    <name type="common">Issler's clubmoss</name>
    <name type="synonym">Lycopodium complanatum</name>
    <dbReference type="NCBI Taxonomy" id="34168"/>
    <lineage>
        <taxon>Eukaryota</taxon>
        <taxon>Viridiplantae</taxon>
        <taxon>Streptophyta</taxon>
        <taxon>Embryophyta</taxon>
        <taxon>Tracheophyta</taxon>
        <taxon>Lycopodiopsida</taxon>
        <taxon>Lycopodiales</taxon>
        <taxon>Lycopodiaceae</taxon>
        <taxon>Lycopodioideae</taxon>
        <taxon>Diphasiastrum</taxon>
    </lineage>
</organism>
<sequence length="106" mass="12165">MEFLYKVFSISLSYFAFIAGITNPLLPRFDFTMNVISWNVRGLNSPFRRSLLFNYLLSLRHSNTLICPQETKLSGFLLDSLTKSFVRNFNYSCTPANGTRGVDFGF</sequence>
<dbReference type="EMBL" id="CM055104">
    <property type="protein sequence ID" value="KAJ7532858.1"/>
    <property type="molecule type" value="Genomic_DNA"/>
</dbReference>
<name>A0ACC2BSU2_DIPCM</name>
<reference evidence="2" key="1">
    <citation type="journal article" date="2024" name="Proc. Natl. Acad. Sci. U.S.A.">
        <title>Extraordinary preservation of gene collinearity over three hundred million years revealed in homosporous lycophytes.</title>
        <authorList>
            <person name="Li C."/>
            <person name="Wickell D."/>
            <person name="Kuo L.Y."/>
            <person name="Chen X."/>
            <person name="Nie B."/>
            <person name="Liao X."/>
            <person name="Peng D."/>
            <person name="Ji J."/>
            <person name="Jenkins J."/>
            <person name="Williams M."/>
            <person name="Shu S."/>
            <person name="Plott C."/>
            <person name="Barry K."/>
            <person name="Rajasekar S."/>
            <person name="Grimwood J."/>
            <person name="Han X."/>
            <person name="Sun S."/>
            <person name="Hou Z."/>
            <person name="He W."/>
            <person name="Dai G."/>
            <person name="Sun C."/>
            <person name="Schmutz J."/>
            <person name="Leebens-Mack J.H."/>
            <person name="Li F.W."/>
            <person name="Wang L."/>
        </authorList>
    </citation>
    <scope>NUCLEOTIDE SEQUENCE [LARGE SCALE GENOMIC DNA]</scope>
    <source>
        <strain evidence="2">cv. PW_Plant_1</strain>
    </source>
</reference>